<dbReference type="RefSeq" id="WP_103298073.1">
    <property type="nucleotide sequence ID" value="NZ_PPQT01000059.1"/>
</dbReference>
<evidence type="ECO:0000313" key="12">
    <source>
        <dbReference type="Proteomes" id="UP000297598"/>
    </source>
</evidence>
<evidence type="ECO:0000256" key="4">
    <source>
        <dbReference type="ARBA" id="ARBA00022729"/>
    </source>
</evidence>
<sequence>MKKVSLIASTVLTSTVLLTVANPAHASASEVVTQDNAQQVATMAMSNSGGNPNLQNFKQAVDKGDYYEIVSQNKLNAGKGIYRVYKTGEVDYKNDKYSQFSRLQDGETHAEHGIAKAAEVEPQHKGEAKVASVDCARELNAYYVGNVDSSEVPSTKKVKAHTSKQHASHKSLPQTGEAQHEHTSQLFGGLFLLLGSALMINRRNKKVS</sequence>
<evidence type="ECO:0000256" key="5">
    <source>
        <dbReference type="ARBA" id="ARBA00023088"/>
    </source>
</evidence>
<dbReference type="OrthoDB" id="2406776at2"/>
<keyword evidence="2" id="KW-0134">Cell wall</keyword>
<dbReference type="EMBL" id="UHDO01000001">
    <property type="protein sequence ID" value="SUM42903.1"/>
    <property type="molecule type" value="Genomic_DNA"/>
</dbReference>
<evidence type="ECO:0000313" key="9">
    <source>
        <dbReference type="EMBL" id="SUM42903.1"/>
    </source>
</evidence>
<evidence type="ECO:0000259" key="8">
    <source>
        <dbReference type="Pfam" id="PF00746"/>
    </source>
</evidence>
<evidence type="ECO:0000256" key="2">
    <source>
        <dbReference type="ARBA" id="ARBA00022512"/>
    </source>
</evidence>
<evidence type="ECO:0000256" key="3">
    <source>
        <dbReference type="ARBA" id="ARBA00022525"/>
    </source>
</evidence>
<keyword evidence="4 7" id="KW-0732">Signal</keyword>
<evidence type="ECO:0000313" key="11">
    <source>
        <dbReference type="Proteomes" id="UP000254047"/>
    </source>
</evidence>
<dbReference type="InterPro" id="IPR019931">
    <property type="entry name" value="LPXTG_anchor"/>
</dbReference>
<feature type="signal peptide" evidence="7">
    <location>
        <begin position="1"/>
        <end position="26"/>
    </location>
</feature>
<gene>
    <name evidence="10" type="ORF">BJR09_04305</name>
    <name evidence="9" type="ORF">NCTC13830_00427</name>
</gene>
<accession>A0A380FY82</accession>
<feature type="chain" id="PRO_5043501146" evidence="7">
    <location>
        <begin position="27"/>
        <end position="208"/>
    </location>
</feature>
<feature type="domain" description="Gram-positive cocci surface proteins LPxTG" evidence="8">
    <location>
        <begin position="167"/>
        <end position="206"/>
    </location>
</feature>
<reference evidence="10 12" key="2">
    <citation type="submission" date="2019-04" db="EMBL/GenBank/DDBJ databases">
        <title>Genomic characterization of Staphylococcus petrasii strains.</title>
        <authorList>
            <person name="Vrbovska V."/>
            <person name="Kovarovic V."/>
            <person name="Maslanova I."/>
            <person name="Indrakova A."/>
            <person name="Petras P."/>
            <person name="Sedo O."/>
            <person name="Svec P."/>
            <person name="Fisarova L."/>
            <person name="Sedlacek I."/>
            <person name="Doskar J."/>
            <person name="Pantucek R."/>
        </authorList>
    </citation>
    <scope>NUCLEOTIDE SEQUENCE [LARGE SCALE GENOMIC DNA]</scope>
    <source>
        <strain evidence="10 12">P5404</strain>
    </source>
</reference>
<organism evidence="9 11">
    <name type="scientific">Staphylococcus petrasii</name>
    <dbReference type="NCBI Taxonomy" id="1276936"/>
    <lineage>
        <taxon>Bacteria</taxon>
        <taxon>Bacillati</taxon>
        <taxon>Bacillota</taxon>
        <taxon>Bacilli</taxon>
        <taxon>Bacillales</taxon>
        <taxon>Staphylococcaceae</taxon>
        <taxon>Staphylococcus</taxon>
    </lineage>
</organism>
<feature type="region of interest" description="Disordered" evidence="6">
    <location>
        <begin position="153"/>
        <end position="180"/>
    </location>
</feature>
<dbReference type="NCBIfam" id="TIGR01167">
    <property type="entry name" value="LPXTG_anchor"/>
    <property type="match status" value="1"/>
</dbReference>
<dbReference type="AlphaFoldDB" id="A0A380FY82"/>
<dbReference type="Proteomes" id="UP000297598">
    <property type="component" value="Unassembled WGS sequence"/>
</dbReference>
<evidence type="ECO:0000256" key="1">
    <source>
        <dbReference type="ARBA" id="ARBA00004168"/>
    </source>
</evidence>
<evidence type="ECO:0000313" key="10">
    <source>
        <dbReference type="EMBL" id="TGE18157.1"/>
    </source>
</evidence>
<feature type="compositionally biased region" description="Basic residues" evidence="6">
    <location>
        <begin position="156"/>
        <end position="169"/>
    </location>
</feature>
<keyword evidence="3" id="KW-0964">Secreted</keyword>
<keyword evidence="5" id="KW-0572">Peptidoglycan-anchor</keyword>
<evidence type="ECO:0000256" key="6">
    <source>
        <dbReference type="SAM" id="MobiDB-lite"/>
    </source>
</evidence>
<name>A0A380FY82_9STAP</name>
<proteinExistence type="predicted"/>
<dbReference type="EMBL" id="SRLS01000005">
    <property type="protein sequence ID" value="TGE18157.1"/>
    <property type="molecule type" value="Genomic_DNA"/>
</dbReference>
<reference evidence="9 11" key="1">
    <citation type="submission" date="2018-06" db="EMBL/GenBank/DDBJ databases">
        <authorList>
            <consortium name="Pathogen Informatics"/>
            <person name="Doyle S."/>
        </authorList>
    </citation>
    <scope>NUCLEOTIDE SEQUENCE [LARGE SCALE GENOMIC DNA]</scope>
    <source>
        <strain evidence="9 11">NCTC13830</strain>
    </source>
</reference>
<protein>
    <submittedName>
        <fullName evidence="9">Cell wall surface anchor family protein</fullName>
    </submittedName>
    <submittedName>
        <fullName evidence="10">LPXTG cell wall anchor domain-containing protein</fullName>
    </submittedName>
</protein>
<keyword evidence="12" id="KW-1185">Reference proteome</keyword>
<comment type="subcellular location">
    <subcellularLocation>
        <location evidence="1">Secreted</location>
        <location evidence="1">Cell wall</location>
        <topology evidence="1">Peptidoglycan-anchor</topology>
    </subcellularLocation>
</comment>
<dbReference type="Pfam" id="PF00746">
    <property type="entry name" value="Gram_pos_anchor"/>
    <property type="match status" value="1"/>
</dbReference>
<evidence type="ECO:0000256" key="7">
    <source>
        <dbReference type="SAM" id="SignalP"/>
    </source>
</evidence>
<dbReference type="Proteomes" id="UP000254047">
    <property type="component" value="Unassembled WGS sequence"/>
</dbReference>